<gene>
    <name evidence="2" type="ORF">IFM89_033714</name>
</gene>
<organism evidence="2 3">
    <name type="scientific">Coptis chinensis</name>
    <dbReference type="NCBI Taxonomy" id="261450"/>
    <lineage>
        <taxon>Eukaryota</taxon>
        <taxon>Viridiplantae</taxon>
        <taxon>Streptophyta</taxon>
        <taxon>Embryophyta</taxon>
        <taxon>Tracheophyta</taxon>
        <taxon>Spermatophyta</taxon>
        <taxon>Magnoliopsida</taxon>
        <taxon>Ranunculales</taxon>
        <taxon>Ranunculaceae</taxon>
        <taxon>Coptidoideae</taxon>
        <taxon>Coptis</taxon>
    </lineage>
</organism>
<evidence type="ECO:0000256" key="1">
    <source>
        <dbReference type="SAM" id="MobiDB-lite"/>
    </source>
</evidence>
<feature type="region of interest" description="Disordered" evidence="1">
    <location>
        <begin position="30"/>
        <end position="55"/>
    </location>
</feature>
<sequence>MEAANLEVDQDLAYQLQLQEALAASLALHEPQQLPSTSTSAPPPPITKLPTHEKDHQQCETQLRKITLNINRKLHDENFARQIHDIPEKEWQEYGSNFEKPFGEGSSSSSSHGIIEPPFRLYFKGMISDEQENVGKEKKSVCVCVGGIGVGLNAAMTLNIKRIDFYCVNPTTYFLALLPSVSVYVRGAGRGRVQRMDLIVDVYERDHVANLQRQVDALTTQLAAVQRQ</sequence>
<name>A0A835LK62_9MAGN</name>
<proteinExistence type="predicted"/>
<reference evidence="2 3" key="1">
    <citation type="submission" date="2020-10" db="EMBL/GenBank/DDBJ databases">
        <title>The Coptis chinensis genome and diversification of protoberbering-type alkaloids.</title>
        <authorList>
            <person name="Wang B."/>
            <person name="Shu S."/>
            <person name="Song C."/>
            <person name="Liu Y."/>
        </authorList>
    </citation>
    <scope>NUCLEOTIDE SEQUENCE [LARGE SCALE GENOMIC DNA]</scope>
    <source>
        <strain evidence="2">HL-2020</strain>
        <tissue evidence="2">Leaf</tissue>
    </source>
</reference>
<evidence type="ECO:0000313" key="3">
    <source>
        <dbReference type="Proteomes" id="UP000631114"/>
    </source>
</evidence>
<dbReference type="OrthoDB" id="1744543at2759"/>
<accession>A0A835LK62</accession>
<protein>
    <submittedName>
        <fullName evidence="2">Uncharacterized protein</fullName>
    </submittedName>
</protein>
<dbReference type="AlphaFoldDB" id="A0A835LK62"/>
<comment type="caution">
    <text evidence="2">The sequence shown here is derived from an EMBL/GenBank/DDBJ whole genome shotgun (WGS) entry which is preliminary data.</text>
</comment>
<keyword evidence="3" id="KW-1185">Reference proteome</keyword>
<dbReference type="EMBL" id="JADFTS010000009">
    <property type="protein sequence ID" value="KAF9590306.1"/>
    <property type="molecule type" value="Genomic_DNA"/>
</dbReference>
<evidence type="ECO:0000313" key="2">
    <source>
        <dbReference type="EMBL" id="KAF9590306.1"/>
    </source>
</evidence>
<dbReference type="Proteomes" id="UP000631114">
    <property type="component" value="Unassembled WGS sequence"/>
</dbReference>